<dbReference type="InterPro" id="IPR046928">
    <property type="entry name" value="SDO1/SBDS_C"/>
</dbReference>
<dbReference type="Gene3D" id="3.30.70.240">
    <property type="match status" value="1"/>
</dbReference>
<proteinExistence type="inferred from homology"/>
<comment type="similarity">
    <text evidence="1">Belongs to the SDO1/SBDS family.</text>
</comment>
<feature type="domain" description="Ribosome maturation protein SDO1/SBDS C-terminal" evidence="3">
    <location>
        <begin position="38"/>
        <end position="107"/>
    </location>
</feature>
<evidence type="ECO:0000313" key="5">
    <source>
        <dbReference type="Proteomes" id="UP000245699"/>
    </source>
</evidence>
<evidence type="ECO:0000259" key="3">
    <source>
        <dbReference type="Pfam" id="PF20268"/>
    </source>
</evidence>
<evidence type="ECO:0000313" key="4">
    <source>
        <dbReference type="EMBL" id="PVU89170.1"/>
    </source>
</evidence>
<dbReference type="Proteomes" id="UP000245699">
    <property type="component" value="Unassembled WGS sequence"/>
</dbReference>
<feature type="domain" description="Ribosome maturation protein SDO1/SBDS central" evidence="2">
    <location>
        <begin position="1"/>
        <end position="35"/>
    </location>
</feature>
<keyword evidence="5" id="KW-1185">Reference proteome</keyword>
<dbReference type="EMBL" id="MBFT01000569">
    <property type="protein sequence ID" value="PVU89170.1"/>
    <property type="molecule type" value="Genomic_DNA"/>
</dbReference>
<organism evidence="4 5">
    <name type="scientific">Furculomyces boomerangus</name>
    <dbReference type="NCBI Taxonomy" id="61424"/>
    <lineage>
        <taxon>Eukaryota</taxon>
        <taxon>Fungi</taxon>
        <taxon>Fungi incertae sedis</taxon>
        <taxon>Zoopagomycota</taxon>
        <taxon>Kickxellomycotina</taxon>
        <taxon>Harpellomycetes</taxon>
        <taxon>Harpellales</taxon>
        <taxon>Harpellaceae</taxon>
        <taxon>Furculomyces</taxon>
    </lineage>
</organism>
<gene>
    <name evidence="4" type="ORF">BB559_005215</name>
</gene>
<dbReference type="Pfam" id="PF09377">
    <property type="entry name" value="SBDS_domain_II"/>
    <property type="match status" value="1"/>
</dbReference>
<dbReference type="PANTHER" id="PTHR10927:SF1">
    <property type="entry name" value="RIBOSOME MATURATION PROTEIN SBDS"/>
    <property type="match status" value="1"/>
</dbReference>
<dbReference type="Gene3D" id="1.10.10.900">
    <property type="entry name" value="SBDS protein C-terminal domain, subdomain 1"/>
    <property type="match status" value="1"/>
</dbReference>
<sequence>MNELHFSVKASQSAKRQALDVIKQIQASNSIPIERVQMRLRIGIPKSKEIKQVRENVIKLVSSVEEDSWSNSLGYELICLIDPGQYKPINELLQAECKGQAEVTVLSISDSREEESSFI</sequence>
<protein>
    <submittedName>
        <fullName evidence="4">Uncharacterized protein</fullName>
    </submittedName>
</protein>
<evidence type="ECO:0000259" key="2">
    <source>
        <dbReference type="Pfam" id="PF09377"/>
    </source>
</evidence>
<reference evidence="4 5" key="1">
    <citation type="journal article" date="2018" name="MBio">
        <title>Comparative Genomics Reveals the Core Gene Toolbox for the Fungus-Insect Symbiosis.</title>
        <authorList>
            <person name="Wang Y."/>
            <person name="Stata M."/>
            <person name="Wang W."/>
            <person name="Stajich J.E."/>
            <person name="White M.M."/>
            <person name="Moncalvo J.M."/>
        </authorList>
    </citation>
    <scope>NUCLEOTIDE SEQUENCE [LARGE SCALE GENOMIC DNA]</scope>
    <source>
        <strain evidence="4 5">AUS-77-4</strain>
    </source>
</reference>
<dbReference type="STRING" id="61424.A0A2T9YA14"/>
<accession>A0A2T9YA14</accession>
<name>A0A2T9YA14_9FUNG</name>
<dbReference type="AlphaFoldDB" id="A0A2T9YA14"/>
<dbReference type="InterPro" id="IPR018978">
    <property type="entry name" value="SDO1/SBDS_central"/>
</dbReference>
<dbReference type="InterPro" id="IPR037188">
    <property type="entry name" value="Sdo1/SBDS_central_sf"/>
</dbReference>
<dbReference type="Pfam" id="PF20268">
    <property type="entry name" value="SBDS_C"/>
    <property type="match status" value="1"/>
</dbReference>
<evidence type="ECO:0000256" key="1">
    <source>
        <dbReference type="ARBA" id="ARBA00007433"/>
    </source>
</evidence>
<comment type="caution">
    <text evidence="4">The sequence shown here is derived from an EMBL/GenBank/DDBJ whole genome shotgun (WGS) entry which is preliminary data.</text>
</comment>
<dbReference type="InterPro" id="IPR039100">
    <property type="entry name" value="Sdo1/SBDS-like"/>
</dbReference>
<dbReference type="OrthoDB" id="10253092at2759"/>
<dbReference type="PANTHER" id="PTHR10927">
    <property type="entry name" value="RIBOSOME MATURATION PROTEIN SBDS"/>
    <property type="match status" value="1"/>
</dbReference>
<dbReference type="GO" id="GO:0042254">
    <property type="term" value="P:ribosome biogenesis"/>
    <property type="evidence" value="ECO:0007669"/>
    <property type="project" value="InterPro"/>
</dbReference>
<dbReference type="SUPFAM" id="SSF109728">
    <property type="entry name" value="Hypothetical protein AF0491, middle domain"/>
    <property type="match status" value="1"/>
</dbReference>